<accession>A0ABZ2Q2E8</accession>
<dbReference type="EMBL" id="CP062176">
    <property type="protein sequence ID" value="WXK39994.1"/>
    <property type="molecule type" value="Genomic_DNA"/>
</dbReference>
<keyword evidence="2" id="KW-1185">Reference proteome</keyword>
<gene>
    <name evidence="1" type="ORF">IHE29_12280</name>
</gene>
<protein>
    <submittedName>
        <fullName evidence="1">DUF3331 domain-containing protein</fullName>
    </submittedName>
</protein>
<dbReference type="Proteomes" id="UP001493153">
    <property type="component" value="Chromosome"/>
</dbReference>
<dbReference type="InterPro" id="IPR021769">
    <property type="entry name" value="DUF3331"/>
</dbReference>
<proteinExistence type="predicted"/>
<dbReference type="RefSeq" id="WP_041753107.1">
    <property type="nucleotide sequence ID" value="NZ_CP062171.1"/>
</dbReference>
<evidence type="ECO:0000313" key="2">
    <source>
        <dbReference type="Proteomes" id="UP001493153"/>
    </source>
</evidence>
<dbReference type="Pfam" id="PF11811">
    <property type="entry name" value="DUF3331"/>
    <property type="match status" value="1"/>
</dbReference>
<sequence>MTAIAKHADPWQQTVRCLGARARESAADRPAVAVPPLQTTRRTRPAQRGKHTAVVPLGRQVAAGKPIIRIIDRPSSVTAIVYWSDAATCHYGYQGWRVATAEQDGQCALSGQPVRRGDLVYRPAQREPRPRNVDAMILASAMPQTVEAEAA</sequence>
<reference evidence="1 2" key="1">
    <citation type="submission" date="2020-09" db="EMBL/GenBank/DDBJ databases">
        <title>Genome sequences of Mycetohabitans spp.</title>
        <authorList>
            <person name="Carter M.E."/>
            <person name="Carpenter S.C.D."/>
            <person name="Bogdanove A.J."/>
        </authorList>
    </citation>
    <scope>NUCLEOTIDE SEQUENCE [LARGE SCALE GENOMIC DNA]</scope>
    <source>
        <strain evidence="1 2">B12</strain>
    </source>
</reference>
<evidence type="ECO:0000313" key="1">
    <source>
        <dbReference type="EMBL" id="WXK39994.1"/>
    </source>
</evidence>
<name>A0ABZ2Q2E8_9BURK</name>
<organism evidence="1 2">
    <name type="scientific">Mycetohabitans rhizoxinica</name>
    <dbReference type="NCBI Taxonomy" id="412963"/>
    <lineage>
        <taxon>Bacteria</taxon>
        <taxon>Pseudomonadati</taxon>
        <taxon>Pseudomonadota</taxon>
        <taxon>Betaproteobacteria</taxon>
        <taxon>Burkholderiales</taxon>
        <taxon>Burkholderiaceae</taxon>
        <taxon>Mycetohabitans</taxon>
    </lineage>
</organism>